<dbReference type="PANTHER" id="PTHR44227:SF3">
    <property type="entry name" value="PROTEIN O-MANNOSYL-TRANSFERASE TMTC4"/>
    <property type="match status" value="1"/>
</dbReference>
<dbReference type="PANTHER" id="PTHR44227">
    <property type="match status" value="1"/>
</dbReference>
<reference evidence="4 5" key="1">
    <citation type="submission" date="2022-03" db="EMBL/GenBank/DDBJ databases">
        <title>Luteimonas soily sp. nov., a novel bacterium isolated from the soil.</title>
        <authorList>
            <person name="Zhang X."/>
        </authorList>
    </citation>
    <scope>NUCLEOTIDE SEQUENCE [LARGE SCALE GENOMIC DNA]</scope>
    <source>
        <strain evidence="4 5">50</strain>
    </source>
</reference>
<keyword evidence="3" id="KW-0472">Membrane</keyword>
<keyword evidence="1" id="KW-0677">Repeat</keyword>
<organism evidence="4 5">
    <name type="scientific">Cognatiluteimonas sedimenti</name>
    <dbReference type="NCBI Taxonomy" id="2927791"/>
    <lineage>
        <taxon>Bacteria</taxon>
        <taxon>Pseudomonadati</taxon>
        <taxon>Pseudomonadota</taxon>
        <taxon>Gammaproteobacteria</taxon>
        <taxon>Lysobacterales</taxon>
        <taxon>Lysobacteraceae</taxon>
        <taxon>Cognatiluteimonas</taxon>
    </lineage>
</organism>
<feature type="transmembrane region" description="Helical" evidence="3">
    <location>
        <begin position="300"/>
        <end position="318"/>
    </location>
</feature>
<dbReference type="InterPro" id="IPR052346">
    <property type="entry name" value="O-mannosyl-transferase_TMTC"/>
</dbReference>
<keyword evidence="2" id="KW-0802">TPR repeat</keyword>
<feature type="transmembrane region" description="Helical" evidence="3">
    <location>
        <begin position="264"/>
        <end position="288"/>
    </location>
</feature>
<evidence type="ECO:0000313" key="5">
    <source>
        <dbReference type="Proteomes" id="UP001165423"/>
    </source>
</evidence>
<feature type="transmembrane region" description="Helical" evidence="3">
    <location>
        <begin position="90"/>
        <end position="108"/>
    </location>
</feature>
<keyword evidence="5" id="KW-1185">Reference proteome</keyword>
<proteinExistence type="predicted"/>
<evidence type="ECO:0000256" key="2">
    <source>
        <dbReference type="ARBA" id="ARBA00022803"/>
    </source>
</evidence>
<accession>A0ABT0A408</accession>
<comment type="caution">
    <text evidence="4">The sequence shown here is derived from an EMBL/GenBank/DDBJ whole genome shotgun (WGS) entry which is preliminary data.</text>
</comment>
<feature type="transmembrane region" description="Helical" evidence="3">
    <location>
        <begin position="224"/>
        <end position="244"/>
    </location>
</feature>
<evidence type="ECO:0000256" key="1">
    <source>
        <dbReference type="ARBA" id="ARBA00022737"/>
    </source>
</evidence>
<feature type="transmembrane region" description="Helical" evidence="3">
    <location>
        <begin position="325"/>
        <end position="343"/>
    </location>
</feature>
<evidence type="ECO:0000256" key="3">
    <source>
        <dbReference type="SAM" id="Phobius"/>
    </source>
</evidence>
<keyword evidence="3" id="KW-0812">Transmembrane</keyword>
<feature type="transmembrane region" description="Helical" evidence="3">
    <location>
        <begin position="355"/>
        <end position="372"/>
    </location>
</feature>
<feature type="transmembrane region" description="Helical" evidence="3">
    <location>
        <begin position="379"/>
        <end position="396"/>
    </location>
</feature>
<sequence length="638" mass="69853">MNASLRRLPPWLCVLACLLPFLPGLGGPFLLDDEANLRNLLVGPLSLQGAVDAALRNPTGPLHRPLSNLSFAADLWLHGRTPFGFKVVNLLLHGACGLALLAFGRALLAGLWPQASPARRNAVALLAAMLWTVHPLQASTALYVVQRMAQLSTLFLLLLAWQFQRYLNRGDASTRAALRFLPRWAVLVLLAVASKENGALAPLLMAVQWGMHRTVNRGQPRPPAWLPGVSIALPLLLGVLAFALRPDFVLGGYAGRDFTLPQRLLTEAVVLWHYLRLWFIPWIPWMGLYNDLPTFGVGDWGGWAAIAAWLAVLAGAWHWRRRYPLAAFAALWFLAAHAMESTVLPLELVYEHRNYLALPGIALLSASAIVRLSERLRIHAALAAAAAIVLLAGATLQRAHDWSSPQLFAASEYAHHPRSDRAATQLLALYVANGDVAATASMRRRIHALDPDASWPLALDLSIRCSQPETPVQWDTLARRIHRDGTDAATMKMLRQAAINMIEGKCPHLDRPRLARLLETAYARALADGNGNQVESFGSYLGWMASSQGDTARAARWMRRTAKEAPGAVEVLFDLAYLELNRGRPEAAADAVAELRRRQPGHRLVGYRIDELDAQVTQARMAAAPSPGTAPAPGKRAP</sequence>
<evidence type="ECO:0008006" key="6">
    <source>
        <dbReference type="Google" id="ProtNLM"/>
    </source>
</evidence>
<dbReference type="RefSeq" id="WP_243320504.1">
    <property type="nucleotide sequence ID" value="NZ_JALGCL010000002.1"/>
</dbReference>
<dbReference type="EMBL" id="JALGCL010000002">
    <property type="protein sequence ID" value="MCJ0825714.1"/>
    <property type="molecule type" value="Genomic_DNA"/>
</dbReference>
<dbReference type="InterPro" id="IPR011990">
    <property type="entry name" value="TPR-like_helical_dom_sf"/>
</dbReference>
<feature type="transmembrane region" description="Helical" evidence="3">
    <location>
        <begin position="184"/>
        <end position="204"/>
    </location>
</feature>
<dbReference type="Gene3D" id="1.25.40.10">
    <property type="entry name" value="Tetratricopeptide repeat domain"/>
    <property type="match status" value="1"/>
</dbReference>
<dbReference type="Proteomes" id="UP001165423">
    <property type="component" value="Unassembled WGS sequence"/>
</dbReference>
<dbReference type="SUPFAM" id="SSF48452">
    <property type="entry name" value="TPR-like"/>
    <property type="match status" value="1"/>
</dbReference>
<evidence type="ECO:0000313" key="4">
    <source>
        <dbReference type="EMBL" id="MCJ0825714.1"/>
    </source>
</evidence>
<protein>
    <recommendedName>
        <fullName evidence="6">Tetratricopeptide repeat protein</fullName>
    </recommendedName>
</protein>
<name>A0ABT0A408_9GAMM</name>
<gene>
    <name evidence="4" type="ORF">MQC88_07060</name>
</gene>
<keyword evidence="3" id="KW-1133">Transmembrane helix</keyword>